<dbReference type="PIRSF" id="PIRSF019345">
    <property type="entry name" value="ScpB"/>
    <property type="match status" value="1"/>
</dbReference>
<organism evidence="2 3">
    <name type="scientific">Oenococcus oeni</name>
    <name type="common">Leuconostoc oenos</name>
    <dbReference type="NCBI Taxonomy" id="1247"/>
    <lineage>
        <taxon>Bacteria</taxon>
        <taxon>Bacillati</taxon>
        <taxon>Bacillota</taxon>
        <taxon>Bacilli</taxon>
        <taxon>Lactobacillales</taxon>
        <taxon>Lactobacillaceae</taxon>
        <taxon>Oenococcus</taxon>
    </lineage>
</organism>
<keyword evidence="1" id="KW-0963">Cytoplasm</keyword>
<evidence type="ECO:0000313" key="3">
    <source>
        <dbReference type="Proteomes" id="UP000181728"/>
    </source>
</evidence>
<dbReference type="GO" id="GO:0005737">
    <property type="term" value="C:cytoplasm"/>
    <property type="evidence" value="ECO:0007669"/>
    <property type="project" value="UniProtKB-SubCell"/>
</dbReference>
<dbReference type="EMBL" id="MLOK01000037">
    <property type="protein sequence ID" value="OIM21326.1"/>
    <property type="molecule type" value="Genomic_DNA"/>
</dbReference>
<reference evidence="2 3" key="1">
    <citation type="journal article" date="2016" name="BMC Genomics">
        <title>Consensus pan-genome assembly of the specialised wine bacterium Oenococcus oeni.</title>
        <authorList>
            <person name="Sternes P.R."/>
            <person name="Borneman A.R."/>
        </authorList>
    </citation>
    <scope>NUCLEOTIDE SEQUENCE [LARGE SCALE GENOMIC DNA]</scope>
    <source>
        <strain evidence="2 3">AWRIB661</strain>
    </source>
</reference>
<accession>A0A3S7H4S4</accession>
<comment type="function">
    <text evidence="1">Participates in chromosomal partition during cell division. May act via the formation of a condensin-like complex containing Smc and ScpA that pull DNA away from mid-cell into both cell halves.</text>
</comment>
<proteinExistence type="inferred from homology"/>
<comment type="similarity">
    <text evidence="1">Belongs to the ScpB family.</text>
</comment>
<keyword evidence="1" id="KW-0159">Chromosome partition</keyword>
<dbReference type="GO" id="GO:0051304">
    <property type="term" value="P:chromosome separation"/>
    <property type="evidence" value="ECO:0007669"/>
    <property type="project" value="InterPro"/>
</dbReference>
<dbReference type="Gene3D" id="1.10.10.10">
    <property type="entry name" value="Winged helix-like DNA-binding domain superfamily/Winged helix DNA-binding domain"/>
    <property type="match status" value="2"/>
</dbReference>
<evidence type="ECO:0000313" key="2">
    <source>
        <dbReference type="EMBL" id="OIM21326.1"/>
    </source>
</evidence>
<dbReference type="PANTHER" id="PTHR34298">
    <property type="entry name" value="SEGREGATION AND CONDENSATION PROTEIN B"/>
    <property type="match status" value="1"/>
</dbReference>
<dbReference type="InterPro" id="IPR036388">
    <property type="entry name" value="WH-like_DNA-bd_sf"/>
</dbReference>
<keyword evidence="1" id="KW-0132">Cell division</keyword>
<dbReference type="HAMAP" id="MF_01804">
    <property type="entry name" value="ScpB"/>
    <property type="match status" value="1"/>
</dbReference>
<dbReference type="Proteomes" id="UP000181728">
    <property type="component" value="Unassembled WGS sequence"/>
</dbReference>
<name>A0A3S7H4S4_OENOE</name>
<dbReference type="RefSeq" id="WP_002822553.1">
    <property type="nucleotide sequence ID" value="NZ_CP014324.1"/>
</dbReference>
<dbReference type="GO" id="GO:0006260">
    <property type="term" value="P:DNA replication"/>
    <property type="evidence" value="ECO:0007669"/>
    <property type="project" value="UniProtKB-UniRule"/>
</dbReference>
<gene>
    <name evidence="1" type="primary">scpB</name>
    <name evidence="2" type="ORF">ATX59_04860</name>
</gene>
<keyword evidence="1" id="KW-0131">Cell cycle</keyword>
<dbReference type="PANTHER" id="PTHR34298:SF2">
    <property type="entry name" value="SEGREGATION AND CONDENSATION PROTEIN B"/>
    <property type="match status" value="1"/>
</dbReference>
<evidence type="ECO:0000256" key="1">
    <source>
        <dbReference type="HAMAP-Rule" id="MF_01804"/>
    </source>
</evidence>
<dbReference type="GO" id="GO:0051301">
    <property type="term" value="P:cell division"/>
    <property type="evidence" value="ECO:0007669"/>
    <property type="project" value="UniProtKB-KW"/>
</dbReference>
<comment type="caution">
    <text evidence="2">The sequence shown here is derived from an EMBL/GenBank/DDBJ whole genome shotgun (WGS) entry which is preliminary data.</text>
</comment>
<dbReference type="InterPro" id="IPR005234">
    <property type="entry name" value="ScpB_csome_segregation"/>
</dbReference>
<protein>
    <recommendedName>
        <fullName evidence="1">Segregation and condensation protein B</fullName>
    </recommendedName>
</protein>
<dbReference type="SUPFAM" id="SSF46785">
    <property type="entry name" value="Winged helix' DNA-binding domain"/>
    <property type="match status" value="2"/>
</dbReference>
<sequence length="196" mass="22194">MPDLDQTAQLFALVFVSGDDGIDLQSISKITGFDRSAVQSDLESLSNRLEEDQQNPIKLVENDQVYRLVTKSKFAPLLKKYYQTPVANSLSKASLETLTIIAYKQPVTRIEVDKIRGVNSSGAISRLVSRDLIQESGRKAEVGRPLLYTTTNFFLDYFGLKKIDDLPELPDPEDLNNIDDDQIELFQKHKNRESKK</sequence>
<dbReference type="NCBIfam" id="TIGR00281">
    <property type="entry name" value="SMC-Scp complex subunit ScpB"/>
    <property type="match status" value="1"/>
</dbReference>
<dbReference type="InterPro" id="IPR036390">
    <property type="entry name" value="WH_DNA-bd_sf"/>
</dbReference>
<comment type="subcellular location">
    <subcellularLocation>
        <location evidence="1">Cytoplasm</location>
    </subcellularLocation>
    <text evidence="1">Associated with two foci at the outer edges of the nucleoid region in young cells, and at four foci within both cell halves in older cells.</text>
</comment>
<dbReference type="Pfam" id="PF04079">
    <property type="entry name" value="SMC_ScpB"/>
    <property type="match status" value="1"/>
</dbReference>
<dbReference type="AlphaFoldDB" id="A0A3S7H4S4"/>
<comment type="subunit">
    <text evidence="1">Homodimer. Homodimerization may be required to stabilize the binding of ScpA to the Smc head domains. Component of a cohesin-like complex composed of ScpA, ScpB and the Smc homodimer, in which ScpA and ScpB bind to the head domain of Smc. The presence of the three proteins is required for the association of the complex with DNA.</text>
</comment>